<keyword evidence="8" id="KW-1185">Reference proteome</keyword>
<dbReference type="Gene3D" id="2.10.25.10">
    <property type="entry name" value="Laminin"/>
    <property type="match status" value="2"/>
</dbReference>
<dbReference type="PANTHER" id="PTHR11339:SF373">
    <property type="entry name" value="VWFD DOMAIN-CONTAINING PROTEIN"/>
    <property type="match status" value="1"/>
</dbReference>
<dbReference type="PROSITE" id="PS50092">
    <property type="entry name" value="TSP1"/>
    <property type="match status" value="4"/>
</dbReference>
<organism evidence="7 8">
    <name type="scientific">Pinctada imbricata</name>
    <name type="common">Atlantic pearl-oyster</name>
    <name type="synonym">Pinctada martensii</name>
    <dbReference type="NCBI Taxonomy" id="66713"/>
    <lineage>
        <taxon>Eukaryota</taxon>
        <taxon>Metazoa</taxon>
        <taxon>Spiralia</taxon>
        <taxon>Lophotrochozoa</taxon>
        <taxon>Mollusca</taxon>
        <taxon>Bivalvia</taxon>
        <taxon>Autobranchia</taxon>
        <taxon>Pteriomorphia</taxon>
        <taxon>Pterioida</taxon>
        <taxon>Pterioidea</taxon>
        <taxon>Pteriidae</taxon>
        <taxon>Pinctada</taxon>
    </lineage>
</organism>
<keyword evidence="2" id="KW-0106">Calcium</keyword>
<proteinExistence type="predicted"/>
<dbReference type="Pfam" id="PF12947">
    <property type="entry name" value="EGF_3"/>
    <property type="match status" value="1"/>
</dbReference>
<dbReference type="GO" id="GO:0031012">
    <property type="term" value="C:extracellular matrix"/>
    <property type="evidence" value="ECO:0007669"/>
    <property type="project" value="TreeGrafter"/>
</dbReference>
<dbReference type="EMBL" id="VSWD01000004">
    <property type="protein sequence ID" value="KAK3105270.1"/>
    <property type="molecule type" value="Genomic_DNA"/>
</dbReference>
<feature type="compositionally biased region" description="Polar residues" evidence="5">
    <location>
        <begin position="730"/>
        <end position="743"/>
    </location>
</feature>
<reference evidence="7" key="1">
    <citation type="submission" date="2019-08" db="EMBL/GenBank/DDBJ databases">
        <title>The improved chromosome-level genome for the pearl oyster Pinctada fucata martensii using PacBio sequencing and Hi-C.</title>
        <authorList>
            <person name="Zheng Z."/>
        </authorList>
    </citation>
    <scope>NUCLEOTIDE SEQUENCE</scope>
    <source>
        <strain evidence="7">ZZ-2019</strain>
        <tissue evidence="7">Adductor muscle</tissue>
    </source>
</reference>
<name>A0AA88YHM6_PINIB</name>
<sequence>MSCGGGHQKYVRYCNNPRPRYGGTSCVGNSIKYNECNTQNCPVNGGWSPWSSYGPCSKTCGRGTHTQTRTCSAPSPTYGGRKCSGRTTRSRQCNTQKCPIDGGWSAWRKYGRCSKTCGRGKQYLVRYCDTPTPRYNGKMCEGKNIQFEICNTKKCPVHGAWSDWSSYGDCSKTCGGGIQTQRRKCKEPKYGGRKCIGRSSRKRRCNIQKCPETCKCIAMGDPHYKTYDGQMIHFQGICKYLLTELTYKYDPCWFSVSVQNENRGSKRVSYTKMVEIETQGIKISLGKKGLVQVNGARVYLPYDKQEKIRIYRSGFDVCVETSCGQVITWNQRFTVTVTVDGKYRKQLRGICGDCNGIKDDFKTQQGVDVTNMPNRYSLIGKSWRIKDGSDAEKCTPIRPPAECTEKMREKAMRNDSCGFINPKKKDSSPFKKCIEKDKEAAQEVFENCVYDYCTYAKKSQWELRIAICNAVEGFAETCKDYGIAVKWRSETFCPIPCGKNQVYRYETSACPSTCVDPEAPDTCELPDVEGCECREGYALSDDKCVRLSKCGCFSDGKYYPVGKRVKLCKKELYCKMRRGRPVLQVTIITCSQYSVCKQIRGQYQCVCKEGYIGNGRSCEPEGCGGKRCHKFAICYKNQCRCKNGYNGDGVEVCDGGCQVRRQSSPQCGVTYRLSGTCHFTSEMRDDCQYTVDLYKSKAGRAQADLKYDQVQNKGGDPQQHQAAVPKAKPQYTQCKNTEQTSTGRDAKGPRNVHTQHRNIIRKGLHINQQDQRATDVDLGRPSATKKAEGSDWDKHVTCAIVTFNINEAEFGTSYSALRMVTRMAILFVCFLSDFDKFGIDEARKLSSTILYITNFPFLSSNIPSSPAYVVFISQVIRYARASTKYTDFVLRARRLSDKLLSQGYVCDRLTSSLRKFYGRYGELVIHYDVPLSRMLDNILS</sequence>
<feature type="domain" description="VWFD" evidence="6">
    <location>
        <begin position="214"/>
        <end position="395"/>
    </location>
</feature>
<evidence type="ECO:0000256" key="1">
    <source>
        <dbReference type="ARBA" id="ARBA00022536"/>
    </source>
</evidence>
<dbReference type="InterPro" id="IPR000884">
    <property type="entry name" value="TSP1_rpt"/>
</dbReference>
<dbReference type="InterPro" id="IPR050780">
    <property type="entry name" value="Mucin_vWF_Thrombospondin_sf"/>
</dbReference>
<dbReference type="Gene3D" id="2.20.100.10">
    <property type="entry name" value="Thrombospondin type-1 (TSP1) repeat"/>
    <property type="match status" value="4"/>
</dbReference>
<dbReference type="Proteomes" id="UP001186944">
    <property type="component" value="Unassembled WGS sequence"/>
</dbReference>
<dbReference type="InterPro" id="IPR014853">
    <property type="entry name" value="VWF/SSPO/ZAN-like_Cys-rich_dom"/>
</dbReference>
<accession>A0AA88YHM6</accession>
<feature type="region of interest" description="Disordered" evidence="5">
    <location>
        <begin position="711"/>
        <end position="752"/>
    </location>
</feature>
<evidence type="ECO:0000256" key="5">
    <source>
        <dbReference type="SAM" id="MobiDB-lite"/>
    </source>
</evidence>
<evidence type="ECO:0000256" key="2">
    <source>
        <dbReference type="ARBA" id="ARBA00022837"/>
    </source>
</evidence>
<dbReference type="Pfam" id="PF00090">
    <property type="entry name" value="TSP_1"/>
    <property type="match status" value="4"/>
</dbReference>
<dbReference type="AlphaFoldDB" id="A0AA88YHM6"/>
<dbReference type="GO" id="GO:0005615">
    <property type="term" value="C:extracellular space"/>
    <property type="evidence" value="ECO:0007669"/>
    <property type="project" value="TreeGrafter"/>
</dbReference>
<evidence type="ECO:0000256" key="3">
    <source>
        <dbReference type="ARBA" id="ARBA00023157"/>
    </source>
</evidence>
<dbReference type="SMART" id="SM00209">
    <property type="entry name" value="TSP1"/>
    <property type="match status" value="4"/>
</dbReference>
<dbReference type="InterPro" id="IPR002919">
    <property type="entry name" value="TIL_dom"/>
</dbReference>
<dbReference type="Pfam" id="PF00094">
    <property type="entry name" value="VWD"/>
    <property type="match status" value="1"/>
</dbReference>
<dbReference type="InterPro" id="IPR001846">
    <property type="entry name" value="VWF_type-D"/>
</dbReference>
<dbReference type="PROSITE" id="PS01186">
    <property type="entry name" value="EGF_2"/>
    <property type="match status" value="1"/>
</dbReference>
<evidence type="ECO:0000259" key="6">
    <source>
        <dbReference type="PROSITE" id="PS51233"/>
    </source>
</evidence>
<feature type="region of interest" description="Disordered" evidence="5">
    <location>
        <begin position="769"/>
        <end position="788"/>
    </location>
</feature>
<dbReference type="InterPro" id="IPR024731">
    <property type="entry name" value="NELL2-like_EGF"/>
</dbReference>
<dbReference type="InterPro" id="IPR000742">
    <property type="entry name" value="EGF"/>
</dbReference>
<dbReference type="SMART" id="SM00181">
    <property type="entry name" value="EGF"/>
    <property type="match status" value="3"/>
</dbReference>
<evidence type="ECO:0000313" key="8">
    <source>
        <dbReference type="Proteomes" id="UP001186944"/>
    </source>
</evidence>
<dbReference type="SUPFAM" id="SSF82895">
    <property type="entry name" value="TSP-1 type 1 repeat"/>
    <property type="match status" value="4"/>
</dbReference>
<protein>
    <recommendedName>
        <fullName evidence="6">VWFD domain-containing protein</fullName>
    </recommendedName>
</protein>
<dbReference type="SMART" id="SM00832">
    <property type="entry name" value="C8"/>
    <property type="match status" value="1"/>
</dbReference>
<evidence type="ECO:0000256" key="4">
    <source>
        <dbReference type="ARBA" id="ARBA00023180"/>
    </source>
</evidence>
<comment type="caution">
    <text evidence="7">The sequence shown here is derived from an EMBL/GenBank/DDBJ whole genome shotgun (WGS) entry which is preliminary data.</text>
</comment>
<dbReference type="PANTHER" id="PTHR11339">
    <property type="entry name" value="EXTRACELLULAR MATRIX GLYCOPROTEIN RELATED"/>
    <property type="match status" value="1"/>
</dbReference>
<dbReference type="FunFam" id="2.20.100.10:FF:000001">
    <property type="entry name" value="semaphorin-5A isoform X1"/>
    <property type="match status" value="3"/>
</dbReference>
<dbReference type="InterPro" id="IPR036084">
    <property type="entry name" value="Ser_inhib-like_sf"/>
</dbReference>
<dbReference type="Pfam" id="PF01826">
    <property type="entry name" value="TIL"/>
    <property type="match status" value="1"/>
</dbReference>
<keyword evidence="3" id="KW-1015">Disulfide bond</keyword>
<dbReference type="CDD" id="cd19941">
    <property type="entry name" value="TIL"/>
    <property type="match status" value="1"/>
</dbReference>
<evidence type="ECO:0000313" key="7">
    <source>
        <dbReference type="EMBL" id="KAK3105270.1"/>
    </source>
</evidence>
<keyword evidence="1" id="KW-0245">EGF-like domain</keyword>
<dbReference type="InterPro" id="IPR036383">
    <property type="entry name" value="TSP1_rpt_sf"/>
</dbReference>
<gene>
    <name evidence="7" type="ORF">FSP39_021390</name>
</gene>
<dbReference type="PROSITE" id="PS51233">
    <property type="entry name" value="VWFD"/>
    <property type="match status" value="1"/>
</dbReference>
<dbReference type="SMART" id="SM00216">
    <property type="entry name" value="VWD"/>
    <property type="match status" value="1"/>
</dbReference>
<dbReference type="SUPFAM" id="SSF57567">
    <property type="entry name" value="Serine protease inhibitors"/>
    <property type="match status" value="1"/>
</dbReference>
<keyword evidence="4" id="KW-0325">Glycoprotein</keyword>